<proteinExistence type="predicted"/>
<dbReference type="Proteomes" id="UP000515146">
    <property type="component" value="Unplaced"/>
</dbReference>
<dbReference type="Pfam" id="PF00431">
    <property type="entry name" value="CUB"/>
    <property type="match status" value="1"/>
</dbReference>
<evidence type="ECO:0000256" key="2">
    <source>
        <dbReference type="PROSITE-ProRule" id="PRU00059"/>
    </source>
</evidence>
<dbReference type="PROSITE" id="PS01180">
    <property type="entry name" value="CUB"/>
    <property type="match status" value="1"/>
</dbReference>
<gene>
    <name evidence="6" type="primary">LOC113797949</name>
</gene>
<evidence type="ECO:0000259" key="4">
    <source>
        <dbReference type="PROSITE" id="PS01180"/>
    </source>
</evidence>
<comment type="caution">
    <text evidence="2">Lacks conserved residue(s) required for the propagation of feature annotation.</text>
</comment>
<dbReference type="GeneID" id="113797949"/>
<keyword evidence="3" id="KW-1133">Transmembrane helix</keyword>
<keyword evidence="5" id="KW-1185">Reference proteome</keyword>
<dbReference type="InterPro" id="IPR058698">
    <property type="entry name" value="CUB_metazoa"/>
</dbReference>
<evidence type="ECO:0000256" key="1">
    <source>
        <dbReference type="ARBA" id="ARBA00023157"/>
    </source>
</evidence>
<feature type="domain" description="CUB" evidence="4">
    <location>
        <begin position="95"/>
        <end position="213"/>
    </location>
</feature>
<dbReference type="OrthoDB" id="2105077at2759"/>
<organism evidence="5 6">
    <name type="scientific">Dermatophagoides pteronyssinus</name>
    <name type="common">European house dust mite</name>
    <dbReference type="NCBI Taxonomy" id="6956"/>
    <lineage>
        <taxon>Eukaryota</taxon>
        <taxon>Metazoa</taxon>
        <taxon>Ecdysozoa</taxon>
        <taxon>Arthropoda</taxon>
        <taxon>Chelicerata</taxon>
        <taxon>Arachnida</taxon>
        <taxon>Acari</taxon>
        <taxon>Acariformes</taxon>
        <taxon>Sarcoptiformes</taxon>
        <taxon>Astigmata</taxon>
        <taxon>Psoroptidia</taxon>
        <taxon>Analgoidea</taxon>
        <taxon>Pyroglyphidae</taxon>
        <taxon>Dermatophagoidinae</taxon>
        <taxon>Dermatophagoides</taxon>
    </lineage>
</organism>
<accession>A0A6P6YHA4</accession>
<evidence type="ECO:0000313" key="6">
    <source>
        <dbReference type="RefSeq" id="XP_027204224.1"/>
    </source>
</evidence>
<keyword evidence="3" id="KW-0472">Membrane</keyword>
<dbReference type="InterPro" id="IPR000859">
    <property type="entry name" value="CUB_dom"/>
</dbReference>
<keyword evidence="1" id="KW-1015">Disulfide bond</keyword>
<dbReference type="InParanoid" id="A0A6P6YHA4"/>
<dbReference type="Pfam" id="PF26080">
    <property type="entry name" value="CUB_animal"/>
    <property type="match status" value="1"/>
</dbReference>
<dbReference type="SUPFAM" id="SSF49854">
    <property type="entry name" value="Spermadhesin, CUB domain"/>
    <property type="match status" value="1"/>
</dbReference>
<dbReference type="OMA" id="IGRCANG"/>
<sequence length="462" mass="52079">MMLLSCRHHFQLWTFFITIIIIILVQLVDYGECQLRPISLPGIFSAIRYQNTACDGENEETGLCLYESECLNRKGAVIGRCANGFAACCSFKFTCGGETNQNETFFVNKQYPSFENETNTCQVTIKKLDNICQLRLDFEEFSLSQPDENGFCTTDSFMVRTTVGERLPIICGENAGQHIYIDMGQGSKNPVVLSIVTNGIHALRKWKIKINMITCNSLDMAPSGCLQYYRSATDVIRSFNFGPKIEYRARYLANLRYTTCIRNEENFCAIKWETENPGMFMFGAPYEGKDNEYTDCAQPFPFFGMQGKTEDGEPNINLTSTQIIYESNENLETTSPSVMMATILPSTKTENSLKIAENREDAVLDKNPTIDKDSLYIHRCQNGASGVQCNFDDFIGIDQGSLEGTGQGEDRFCGSRLLEHDFIISRSKPFQLRVRSNGDHFSNAINSQSGFSLKYTQLPCVI</sequence>
<dbReference type="Gene3D" id="2.60.120.290">
    <property type="entry name" value="Spermadhesin, CUB domain"/>
    <property type="match status" value="1"/>
</dbReference>
<keyword evidence="3" id="KW-0812">Transmembrane</keyword>
<dbReference type="AlphaFoldDB" id="A0A6P6YHA4"/>
<dbReference type="PANTHER" id="PTHR33236">
    <property type="entry name" value="INTRAFLAGELLAR TRANSPORT PROTEIN 122 FAMILY PROTEIN-RELATED"/>
    <property type="match status" value="1"/>
</dbReference>
<dbReference type="KEGG" id="dpte:113797949"/>
<dbReference type="PANTHER" id="PTHR33236:SF5">
    <property type="entry name" value="CUB DOMAIN-CONTAINING PROTEIN"/>
    <property type="match status" value="1"/>
</dbReference>
<protein>
    <submittedName>
        <fullName evidence="6">Uncharacterized protein LOC113797949</fullName>
    </submittedName>
</protein>
<reference evidence="6" key="1">
    <citation type="submission" date="2025-08" db="UniProtKB">
        <authorList>
            <consortium name="RefSeq"/>
        </authorList>
    </citation>
    <scope>IDENTIFICATION</scope>
    <source>
        <strain evidence="6">Airmid</strain>
    </source>
</reference>
<feature type="transmembrane region" description="Helical" evidence="3">
    <location>
        <begin position="12"/>
        <end position="31"/>
    </location>
</feature>
<evidence type="ECO:0000313" key="5">
    <source>
        <dbReference type="Proteomes" id="UP000515146"/>
    </source>
</evidence>
<evidence type="ECO:0000256" key="3">
    <source>
        <dbReference type="SAM" id="Phobius"/>
    </source>
</evidence>
<dbReference type="RefSeq" id="XP_027204224.1">
    <property type="nucleotide sequence ID" value="XM_027348423.1"/>
</dbReference>
<name>A0A6P6YHA4_DERPT</name>
<dbReference type="InterPro" id="IPR035914">
    <property type="entry name" value="Sperma_CUB_dom_sf"/>
</dbReference>